<evidence type="ECO:0000313" key="2">
    <source>
        <dbReference type="EMBL" id="RMZ93670.1"/>
    </source>
</evidence>
<feature type="non-terminal residue" evidence="2">
    <location>
        <position position="47"/>
    </location>
</feature>
<keyword evidence="3" id="KW-1185">Reference proteome</keyword>
<comment type="caution">
    <text evidence="2">The sequence shown here is derived from an EMBL/GenBank/DDBJ whole genome shotgun (WGS) entry which is preliminary data.</text>
</comment>
<reference evidence="2 3" key="1">
    <citation type="journal article" date="2018" name="Sci. Rep.">
        <title>Genomic signatures of local adaptation to the degree of environmental predictability in rotifers.</title>
        <authorList>
            <person name="Franch-Gras L."/>
            <person name="Hahn C."/>
            <person name="Garcia-Roger E.M."/>
            <person name="Carmona M.J."/>
            <person name="Serra M."/>
            <person name="Gomez A."/>
        </authorList>
    </citation>
    <scope>NUCLEOTIDE SEQUENCE [LARGE SCALE GENOMIC DNA]</scope>
    <source>
        <strain evidence="2">HYR1</strain>
    </source>
</reference>
<protein>
    <submittedName>
        <fullName evidence="2">Uncharacterized protein</fullName>
    </submittedName>
</protein>
<organism evidence="2 3">
    <name type="scientific">Brachionus plicatilis</name>
    <name type="common">Marine rotifer</name>
    <name type="synonym">Brachionus muelleri</name>
    <dbReference type="NCBI Taxonomy" id="10195"/>
    <lineage>
        <taxon>Eukaryota</taxon>
        <taxon>Metazoa</taxon>
        <taxon>Spiralia</taxon>
        <taxon>Gnathifera</taxon>
        <taxon>Rotifera</taxon>
        <taxon>Eurotatoria</taxon>
        <taxon>Monogononta</taxon>
        <taxon>Pseudotrocha</taxon>
        <taxon>Ploima</taxon>
        <taxon>Brachionidae</taxon>
        <taxon>Brachionus</taxon>
    </lineage>
</organism>
<evidence type="ECO:0000256" key="1">
    <source>
        <dbReference type="SAM" id="MobiDB-lite"/>
    </source>
</evidence>
<dbReference type="Proteomes" id="UP000276133">
    <property type="component" value="Unassembled WGS sequence"/>
</dbReference>
<evidence type="ECO:0000313" key="3">
    <source>
        <dbReference type="Proteomes" id="UP000276133"/>
    </source>
</evidence>
<feature type="compositionally biased region" description="Acidic residues" evidence="1">
    <location>
        <begin position="11"/>
        <end position="25"/>
    </location>
</feature>
<sequence>MKIKNQPNAEYDSDEDSDNEETEETNIDKTSKNGTMWIRLKDREDTR</sequence>
<gene>
    <name evidence="2" type="ORF">BpHYR1_032730</name>
</gene>
<name>A0A3M7P4A6_BRAPC</name>
<accession>A0A3M7P4A6</accession>
<dbReference type="EMBL" id="REGN01013634">
    <property type="protein sequence ID" value="RMZ93670.1"/>
    <property type="molecule type" value="Genomic_DNA"/>
</dbReference>
<dbReference type="AlphaFoldDB" id="A0A3M7P4A6"/>
<feature type="region of interest" description="Disordered" evidence="1">
    <location>
        <begin position="1"/>
        <end position="47"/>
    </location>
</feature>
<proteinExistence type="predicted"/>